<dbReference type="Gene3D" id="3.40.50.1820">
    <property type="entry name" value="alpha/beta hydrolase"/>
    <property type="match status" value="1"/>
</dbReference>
<dbReference type="GO" id="GO:0047372">
    <property type="term" value="F:monoacylglycerol lipase activity"/>
    <property type="evidence" value="ECO:0007669"/>
    <property type="project" value="TreeGrafter"/>
</dbReference>
<gene>
    <name evidence="2" type="ORF">DYI23_17760</name>
</gene>
<dbReference type="EMBL" id="QTKU01000004">
    <property type="protein sequence ID" value="MBS8262079.1"/>
    <property type="molecule type" value="Genomic_DNA"/>
</dbReference>
<evidence type="ECO:0000313" key="2">
    <source>
        <dbReference type="EMBL" id="MBS8262079.1"/>
    </source>
</evidence>
<dbReference type="Pfam" id="PF12697">
    <property type="entry name" value="Abhydrolase_6"/>
    <property type="match status" value="1"/>
</dbReference>
<feature type="domain" description="AB hydrolase-1" evidence="1">
    <location>
        <begin position="28"/>
        <end position="256"/>
    </location>
</feature>
<name>A0A944CFI4_9HYPH</name>
<proteinExistence type="predicted"/>
<dbReference type="Proteomes" id="UP000705379">
    <property type="component" value="Unassembled WGS sequence"/>
</dbReference>
<dbReference type="PANTHER" id="PTHR43798">
    <property type="entry name" value="MONOACYLGLYCEROL LIPASE"/>
    <property type="match status" value="1"/>
</dbReference>
<keyword evidence="2" id="KW-0378">Hydrolase</keyword>
<dbReference type="SUPFAM" id="SSF53474">
    <property type="entry name" value="alpha/beta-Hydrolases"/>
    <property type="match status" value="1"/>
</dbReference>
<comment type="caution">
    <text evidence="2">The sequence shown here is derived from an EMBL/GenBank/DDBJ whole genome shotgun (WGS) entry which is preliminary data.</text>
</comment>
<dbReference type="InterPro" id="IPR000073">
    <property type="entry name" value="AB_hydrolase_1"/>
</dbReference>
<protein>
    <submittedName>
        <fullName evidence="2">Alpha/beta fold hydrolase</fullName>
    </submittedName>
</protein>
<dbReference type="InterPro" id="IPR029058">
    <property type="entry name" value="AB_hydrolase_fold"/>
</dbReference>
<accession>A0A944CFI4</accession>
<reference evidence="2" key="1">
    <citation type="submission" date="2018-08" db="EMBL/GenBank/DDBJ databases">
        <authorList>
            <person name="Jin W."/>
            <person name="Wang H."/>
            <person name="Yang Y."/>
            <person name="Li M."/>
            <person name="Liu J."/>
        </authorList>
    </citation>
    <scope>NUCLEOTIDE SEQUENCE</scope>
    <source>
        <strain evidence="2">AESS21</strain>
    </source>
</reference>
<dbReference type="RefSeq" id="WP_213217348.1">
    <property type="nucleotide sequence ID" value="NZ_QTKU01000004.1"/>
</dbReference>
<dbReference type="AlphaFoldDB" id="A0A944CFI4"/>
<evidence type="ECO:0000313" key="3">
    <source>
        <dbReference type="Proteomes" id="UP000705379"/>
    </source>
</evidence>
<dbReference type="PANTHER" id="PTHR43798:SF5">
    <property type="entry name" value="MONOACYLGLYCEROL LIPASE ABHD6"/>
    <property type="match status" value="1"/>
</dbReference>
<dbReference type="InterPro" id="IPR050266">
    <property type="entry name" value="AB_hydrolase_sf"/>
</dbReference>
<dbReference type="PRINTS" id="PR00111">
    <property type="entry name" value="ABHYDROLASE"/>
</dbReference>
<dbReference type="GO" id="GO:0046464">
    <property type="term" value="P:acylglycerol catabolic process"/>
    <property type="evidence" value="ECO:0007669"/>
    <property type="project" value="TreeGrafter"/>
</dbReference>
<reference evidence="2" key="2">
    <citation type="journal article" date="2021" name="Microorganisms">
        <title>Bacterial Dimethylsulfoniopropionate Biosynthesis in the East China Sea.</title>
        <authorList>
            <person name="Liu J."/>
            <person name="Zhang Y."/>
            <person name="Liu J."/>
            <person name="Zhong H."/>
            <person name="Williams B.T."/>
            <person name="Zheng Y."/>
            <person name="Curson A.R.J."/>
            <person name="Sun C."/>
            <person name="Sun H."/>
            <person name="Song D."/>
            <person name="Wagner Mackenzie B."/>
            <person name="Bermejo Martinez A."/>
            <person name="Todd J.D."/>
            <person name="Zhang X.H."/>
        </authorList>
    </citation>
    <scope>NUCLEOTIDE SEQUENCE</scope>
    <source>
        <strain evidence="2">AESS21</strain>
    </source>
</reference>
<evidence type="ECO:0000259" key="1">
    <source>
        <dbReference type="Pfam" id="PF12697"/>
    </source>
</evidence>
<organism evidence="2 3">
    <name type="scientific">Roseibium polysiphoniae</name>
    <dbReference type="NCBI Taxonomy" id="2571221"/>
    <lineage>
        <taxon>Bacteria</taxon>
        <taxon>Pseudomonadati</taxon>
        <taxon>Pseudomonadota</taxon>
        <taxon>Alphaproteobacteria</taxon>
        <taxon>Hyphomicrobiales</taxon>
        <taxon>Stappiaceae</taxon>
        <taxon>Roseibium</taxon>
    </lineage>
</organism>
<dbReference type="GO" id="GO:0016020">
    <property type="term" value="C:membrane"/>
    <property type="evidence" value="ECO:0007669"/>
    <property type="project" value="TreeGrafter"/>
</dbReference>
<sequence length="265" mass="28731">MTSLQVSSSKHLPFNEQPAADGSDAAPIVLLHGFGGDRQTWVNIQTALSPTRRSIAFDLPGHGQALDWPRIGHAGVAAKAVAQSLETLELERVHLVGHSMGGAVASLVALKDVEKVASLTLLAPGGFGPEINHKLLRRYAAATDPAEMEMLLEQFFGWEFKLPKFLAKTAAEGRARPGAVETLTAIAEEIIDGSVQKTLPRKEMAELPMPIKVIWGTQDRVLPTRQSHKLPGIIATHIFERVGHMPHLEIPQDVVRLILQNAQSA</sequence>